<organism evidence="3 4">
    <name type="scientific">Durusdinium trenchii</name>
    <dbReference type="NCBI Taxonomy" id="1381693"/>
    <lineage>
        <taxon>Eukaryota</taxon>
        <taxon>Sar</taxon>
        <taxon>Alveolata</taxon>
        <taxon>Dinophyceae</taxon>
        <taxon>Suessiales</taxon>
        <taxon>Symbiodiniaceae</taxon>
        <taxon>Durusdinium</taxon>
    </lineage>
</organism>
<evidence type="ECO:0000256" key="1">
    <source>
        <dbReference type="SAM" id="Coils"/>
    </source>
</evidence>
<dbReference type="EMBL" id="CAXAMN010024862">
    <property type="protein sequence ID" value="CAK9090525.1"/>
    <property type="molecule type" value="Genomic_DNA"/>
</dbReference>
<feature type="region of interest" description="Disordered" evidence="2">
    <location>
        <begin position="695"/>
        <end position="715"/>
    </location>
</feature>
<feature type="coiled-coil region" evidence="1">
    <location>
        <begin position="340"/>
        <end position="424"/>
    </location>
</feature>
<feature type="coiled-coil region" evidence="1">
    <location>
        <begin position="449"/>
        <end position="578"/>
    </location>
</feature>
<keyword evidence="1" id="KW-0175">Coiled coil</keyword>
<comment type="caution">
    <text evidence="3">The sequence shown here is derived from an EMBL/GenBank/DDBJ whole genome shotgun (WGS) entry which is preliminary data.</text>
</comment>
<proteinExistence type="predicted"/>
<dbReference type="Proteomes" id="UP001642484">
    <property type="component" value="Unassembled WGS sequence"/>
</dbReference>
<evidence type="ECO:0000256" key="2">
    <source>
        <dbReference type="SAM" id="MobiDB-lite"/>
    </source>
</evidence>
<feature type="coiled-coil region" evidence="1">
    <location>
        <begin position="235"/>
        <end position="269"/>
    </location>
</feature>
<keyword evidence="4" id="KW-1185">Reference proteome</keyword>
<evidence type="ECO:0000313" key="3">
    <source>
        <dbReference type="EMBL" id="CAK9090525.1"/>
    </source>
</evidence>
<accession>A0ABP0QQI6</accession>
<evidence type="ECO:0000313" key="4">
    <source>
        <dbReference type="Proteomes" id="UP001642484"/>
    </source>
</evidence>
<protein>
    <submittedName>
        <fullName evidence="3">Uncharacterized protein</fullName>
    </submittedName>
</protein>
<name>A0ABP0QQI6_9DINO</name>
<sequence length="715" mass="79383">MQEVVLSQLPRPEIYSLPAASLVALGEYKATAPALVSEQAVGRHGVQRRFQQKRGRMSIFFDDGGPNTSGASLGTTGWWIGDEDCFGETCLLWCPGSSEQIPETGWQWQGYLGYYEVDLHVSPNMRAEEMEPHSLIFAGNLFLDVLGQSMVCCLKGAELLLHEFTAKMAVDSKDVPLNSIGGAVPAESQPALELSALPPPAPAAAAPAPVLARAHEPAPEVVAIFPAPREDVEVKVEEREEHQIEEVSLEELTEEARRAKDNFVESFKAHLSRFSPEEEAQNEADLAKEHFLEAFCKKGAPQEQLKRRQVAEEVLQRQELQELLMSQHRHKVSHELRGEREIQEARMDQVLEQVRALQMDLREALDARQATELEKLDLMESHRLHLEELRQVNLEGGEDLQSKCAELEAENAECKVKLSQAATALWSHEAALQEALQDASTLRSELLNTSAAEEEIALLREELAQLRSNESTAEASTAEAEQQMQTLAEEYQHALADIGSLRAIYDSEIEQLQLELQQCRETHEQDVASLQDELQIARDQQESAKKAQSLQDVLSKRVVQLEAKLSQQTLEHEAMVEELEKLRPQAAATAAAEERASSAEEVLATTARNFQAAEARQLQAEEMVRTLKLRCQSLEAQVQKRAENPNVPRSDHAIAIKATKPVARSDQPQFSALPGRRPLARVEGPLVAMASALSPTAPNTPLLETRKVLAQRPQA</sequence>
<gene>
    <name evidence="3" type="ORF">CCMP2556_LOCUS43506</name>
</gene>
<reference evidence="3 4" key="1">
    <citation type="submission" date="2024-02" db="EMBL/GenBank/DDBJ databases">
        <authorList>
            <person name="Chen Y."/>
            <person name="Shah S."/>
            <person name="Dougan E. K."/>
            <person name="Thang M."/>
            <person name="Chan C."/>
        </authorList>
    </citation>
    <scope>NUCLEOTIDE SEQUENCE [LARGE SCALE GENOMIC DNA]</scope>
</reference>